<keyword evidence="1" id="KW-0812">Transmembrane</keyword>
<reference evidence="3" key="1">
    <citation type="submission" date="2016-11" db="UniProtKB">
        <authorList>
            <consortium name="WormBaseParasite"/>
        </authorList>
    </citation>
    <scope>IDENTIFICATION</scope>
</reference>
<dbReference type="PANTHER" id="PTHR38640:SF1">
    <property type="entry name" value="GEO09659P1"/>
    <property type="match status" value="1"/>
</dbReference>
<accession>A0A1I7XAE1</accession>
<dbReference type="PANTHER" id="PTHR38640">
    <property type="entry name" value="GEO09659P1"/>
    <property type="match status" value="1"/>
</dbReference>
<evidence type="ECO:0000313" key="3">
    <source>
        <dbReference type="WBParaSite" id="Hba_14483"/>
    </source>
</evidence>
<name>A0A1I7XAE1_HETBA</name>
<keyword evidence="2" id="KW-1185">Reference proteome</keyword>
<keyword evidence="1" id="KW-0472">Membrane</keyword>
<evidence type="ECO:0000313" key="2">
    <source>
        <dbReference type="Proteomes" id="UP000095283"/>
    </source>
</evidence>
<dbReference type="Proteomes" id="UP000095283">
    <property type="component" value="Unplaced"/>
</dbReference>
<feature type="transmembrane region" description="Helical" evidence="1">
    <location>
        <begin position="16"/>
        <end position="36"/>
    </location>
</feature>
<dbReference type="AlphaFoldDB" id="A0A1I7XAE1"/>
<sequence length="62" mass="6974">MNWKEYFPTVSSRSFLSYYLPASGAISHTLFAVHIFNPSIVSSRDSIEPSYLAETSICYGSF</sequence>
<dbReference type="WBParaSite" id="Hba_14483">
    <property type="protein sequence ID" value="Hba_14483"/>
    <property type="gene ID" value="Hba_14483"/>
</dbReference>
<proteinExistence type="predicted"/>
<evidence type="ECO:0000256" key="1">
    <source>
        <dbReference type="SAM" id="Phobius"/>
    </source>
</evidence>
<organism evidence="2 3">
    <name type="scientific">Heterorhabditis bacteriophora</name>
    <name type="common">Entomopathogenic nematode worm</name>
    <dbReference type="NCBI Taxonomy" id="37862"/>
    <lineage>
        <taxon>Eukaryota</taxon>
        <taxon>Metazoa</taxon>
        <taxon>Ecdysozoa</taxon>
        <taxon>Nematoda</taxon>
        <taxon>Chromadorea</taxon>
        <taxon>Rhabditida</taxon>
        <taxon>Rhabditina</taxon>
        <taxon>Rhabditomorpha</taxon>
        <taxon>Strongyloidea</taxon>
        <taxon>Heterorhabditidae</taxon>
        <taxon>Heterorhabditis</taxon>
    </lineage>
</organism>
<protein>
    <submittedName>
        <fullName evidence="3">Uncharacterized protein</fullName>
    </submittedName>
</protein>
<keyword evidence="1" id="KW-1133">Transmembrane helix</keyword>